<dbReference type="SUPFAM" id="SSF55920">
    <property type="entry name" value="Creatinase/aminopeptidase"/>
    <property type="match status" value="1"/>
</dbReference>
<dbReference type="OrthoDB" id="9995434at2759"/>
<evidence type="ECO:0000313" key="4">
    <source>
        <dbReference type="EMBL" id="MQM19258.1"/>
    </source>
</evidence>
<accession>A0A843XHZ4</accession>
<evidence type="ECO:0000259" key="3">
    <source>
        <dbReference type="Pfam" id="PF03017"/>
    </source>
</evidence>
<organism evidence="4 5">
    <name type="scientific">Colocasia esculenta</name>
    <name type="common">Wild taro</name>
    <name type="synonym">Arum esculentum</name>
    <dbReference type="NCBI Taxonomy" id="4460"/>
    <lineage>
        <taxon>Eukaryota</taxon>
        <taxon>Viridiplantae</taxon>
        <taxon>Streptophyta</taxon>
        <taxon>Embryophyta</taxon>
        <taxon>Tracheophyta</taxon>
        <taxon>Spermatophyta</taxon>
        <taxon>Magnoliopsida</taxon>
        <taxon>Liliopsida</taxon>
        <taxon>Araceae</taxon>
        <taxon>Aroideae</taxon>
        <taxon>Colocasieae</taxon>
        <taxon>Colocasia</taxon>
    </lineage>
</organism>
<feature type="region of interest" description="Disordered" evidence="1">
    <location>
        <begin position="473"/>
        <end position="496"/>
    </location>
</feature>
<dbReference type="Pfam" id="PF03017">
    <property type="entry name" value="Transposase_23"/>
    <property type="match status" value="1"/>
</dbReference>
<gene>
    <name evidence="4" type="ORF">Taro_052259</name>
</gene>
<keyword evidence="5" id="KW-1185">Reference proteome</keyword>
<dbReference type="InterPro" id="IPR004264">
    <property type="entry name" value="Transposase_23"/>
</dbReference>
<dbReference type="InterPro" id="IPR050422">
    <property type="entry name" value="X-Pro_aminopeptidase_P"/>
</dbReference>
<dbReference type="Proteomes" id="UP000652761">
    <property type="component" value="Unassembled WGS sequence"/>
</dbReference>
<dbReference type="AlphaFoldDB" id="A0A843XHZ4"/>
<proteinExistence type="predicted"/>
<feature type="domain" description="Transposase Tnp1/En/Spm-like" evidence="3">
    <location>
        <begin position="111"/>
        <end position="164"/>
    </location>
</feature>
<evidence type="ECO:0000259" key="2">
    <source>
        <dbReference type="Pfam" id="PF00557"/>
    </source>
</evidence>
<dbReference type="InterPro" id="IPR036005">
    <property type="entry name" value="Creatinase/aminopeptidase-like"/>
</dbReference>
<dbReference type="PANTHER" id="PTHR43763:SF6">
    <property type="entry name" value="XAA-PRO AMINOPEPTIDASE 1"/>
    <property type="match status" value="1"/>
</dbReference>
<dbReference type="InterPro" id="IPR000994">
    <property type="entry name" value="Pept_M24"/>
</dbReference>
<dbReference type="Gene3D" id="3.90.230.10">
    <property type="entry name" value="Creatinase/methionine aminopeptidase superfamily"/>
    <property type="match status" value="1"/>
</dbReference>
<protein>
    <submittedName>
        <fullName evidence="4">Uncharacterized protein</fullName>
    </submittedName>
</protein>
<dbReference type="EMBL" id="NMUH01008786">
    <property type="protein sequence ID" value="MQM19258.1"/>
    <property type="molecule type" value="Genomic_DNA"/>
</dbReference>
<feature type="domain" description="Peptidase M24" evidence="2">
    <location>
        <begin position="4"/>
        <end position="102"/>
    </location>
</feature>
<reference evidence="4" key="1">
    <citation type="submission" date="2017-07" db="EMBL/GenBank/DDBJ databases">
        <title>Taro Niue Genome Assembly and Annotation.</title>
        <authorList>
            <person name="Atibalentja N."/>
            <person name="Keating K."/>
            <person name="Fields C.J."/>
        </authorList>
    </citation>
    <scope>NUCLEOTIDE SEQUENCE</scope>
    <source>
        <strain evidence="4">Niue_2</strain>
        <tissue evidence="4">Leaf</tissue>
    </source>
</reference>
<evidence type="ECO:0000256" key="1">
    <source>
        <dbReference type="SAM" id="MobiDB-lite"/>
    </source>
</evidence>
<feature type="compositionally biased region" description="Polar residues" evidence="1">
    <location>
        <begin position="328"/>
        <end position="344"/>
    </location>
</feature>
<comment type="caution">
    <text evidence="4">The sequence shown here is derived from an EMBL/GenBank/DDBJ whole genome shotgun (WGS) entry which is preliminary data.</text>
</comment>
<evidence type="ECO:0000313" key="5">
    <source>
        <dbReference type="Proteomes" id="UP000652761"/>
    </source>
</evidence>
<dbReference type="PANTHER" id="PTHR43763">
    <property type="entry name" value="XAA-PRO AMINOPEPTIDASE 1"/>
    <property type="match status" value="1"/>
</dbReference>
<sequence>MTVVTEVEVVDRLLEFRSKQTGFIGTSFDTISGSGANGAIIHYKPESDSCSIVDDKNLFLLDSGGQYVNGTTDITRTVHFGELTARQKECFTRVLQLTSKRVKLLDMYGSQVAIGIVMSIDPTKIMMGRPIGQDFCEVVVLLANKLDSPLFIKDHNRKTMKDAIGSHILGFLEYLALVGKLLQKNESSRLNANKRVAEAEVKVEAAVKEAEDAKKRAVEAEKLRNEESHQASRAADKASRLALARMRRRHTRRPRPTLPIEQQKVIAEYQQSDKLKKQIDGLFRDGYVFCLKCVKESFLELEVSGLTPPEDDNEEEANDDEALSAAATTPSANITDAPSANITDAPSADTIDAPFADAVDAPTATPPTADTGTVSVVAESEVRRAKECRGDLLRARSVGPLHSLTGSGHLRVPKRPLRTISADTSDHGMRSTKTWAFSPSGHGVGAVKSAEATPSHCLYRHFRPWDEKSHFLRSLTGSGQPRAPNRPPCAIPTDTSDHRTRKLKLTHIVGARQVPKRPRCWLCRH</sequence>
<name>A0A843XHZ4_COLES</name>
<feature type="compositionally biased region" description="Acidic residues" evidence="1">
    <location>
        <begin position="309"/>
        <end position="322"/>
    </location>
</feature>
<feature type="region of interest" description="Disordered" evidence="1">
    <location>
        <begin position="220"/>
        <end position="239"/>
    </location>
</feature>
<dbReference type="Pfam" id="PF00557">
    <property type="entry name" value="Peptidase_M24"/>
    <property type="match status" value="1"/>
</dbReference>
<feature type="region of interest" description="Disordered" evidence="1">
    <location>
        <begin position="305"/>
        <end position="349"/>
    </location>
</feature>